<evidence type="ECO:0000313" key="3">
    <source>
        <dbReference type="EMBL" id="GAA5524669.1"/>
    </source>
</evidence>
<dbReference type="EMBL" id="BAABRT010000007">
    <property type="protein sequence ID" value="GAA5524669.1"/>
    <property type="molecule type" value="Genomic_DNA"/>
</dbReference>
<feature type="region of interest" description="Disordered" evidence="1">
    <location>
        <begin position="155"/>
        <end position="174"/>
    </location>
</feature>
<reference evidence="3 4" key="1">
    <citation type="submission" date="2024-02" db="EMBL/GenBank/DDBJ databases">
        <title>Microbulbifer aestuariivivens NBRC 112533.</title>
        <authorList>
            <person name="Ichikawa N."/>
            <person name="Katano-Makiyama Y."/>
            <person name="Hidaka K."/>
        </authorList>
    </citation>
    <scope>NUCLEOTIDE SEQUENCE [LARGE SCALE GENOMIC DNA]</scope>
    <source>
        <strain evidence="3 4">NBRC 112533</strain>
    </source>
</reference>
<feature type="chain" id="PRO_5045082916" evidence="2">
    <location>
        <begin position="22"/>
        <end position="203"/>
    </location>
</feature>
<name>A0ABP9WNH7_9GAMM</name>
<evidence type="ECO:0000256" key="1">
    <source>
        <dbReference type="SAM" id="MobiDB-lite"/>
    </source>
</evidence>
<feature type="region of interest" description="Disordered" evidence="1">
    <location>
        <begin position="99"/>
        <end position="119"/>
    </location>
</feature>
<gene>
    <name evidence="3" type="ORF">Maes01_01226</name>
</gene>
<keyword evidence="2" id="KW-0732">Signal</keyword>
<evidence type="ECO:0000256" key="2">
    <source>
        <dbReference type="SAM" id="SignalP"/>
    </source>
</evidence>
<protein>
    <submittedName>
        <fullName evidence="3">Uncharacterized protein</fullName>
    </submittedName>
</protein>
<keyword evidence="4" id="KW-1185">Reference proteome</keyword>
<dbReference type="Proteomes" id="UP001408594">
    <property type="component" value="Unassembled WGS sequence"/>
</dbReference>
<dbReference type="RefSeq" id="WP_345549793.1">
    <property type="nucleotide sequence ID" value="NZ_BAABRT010000007.1"/>
</dbReference>
<feature type="signal peptide" evidence="2">
    <location>
        <begin position="1"/>
        <end position="21"/>
    </location>
</feature>
<proteinExistence type="predicted"/>
<comment type="caution">
    <text evidence="3">The sequence shown here is derived from an EMBL/GenBank/DDBJ whole genome shotgun (WGS) entry which is preliminary data.</text>
</comment>
<evidence type="ECO:0000313" key="4">
    <source>
        <dbReference type="Proteomes" id="UP001408594"/>
    </source>
</evidence>
<accession>A0ABP9WNH7</accession>
<sequence length="203" mass="20798">MKKKNLIVTSLVLGLSAVANAGEVIDGEWPIVVVGPKAAKVLPSSEYKNIGVMNGKEIFVNISGKANDPVTGSDGSDPEPNGGVDRVAGTLTIVPVAKANDPVTGSDGSDPEPNGGVDRVLGTINLSTIPDEDPFGTSKTSGILLLDYVGKANDPVTGSDGSDPEPNGGVDRLSGAIYSSTKISEKLGQITLDMKTIKALQKD</sequence>
<organism evidence="3 4">
    <name type="scientific">Microbulbifer aestuariivivens</name>
    <dbReference type="NCBI Taxonomy" id="1908308"/>
    <lineage>
        <taxon>Bacteria</taxon>
        <taxon>Pseudomonadati</taxon>
        <taxon>Pseudomonadota</taxon>
        <taxon>Gammaproteobacteria</taxon>
        <taxon>Cellvibrionales</taxon>
        <taxon>Microbulbiferaceae</taxon>
        <taxon>Microbulbifer</taxon>
    </lineage>
</organism>